<evidence type="ECO:0000313" key="1">
    <source>
        <dbReference type="EMBL" id="GAI12858.1"/>
    </source>
</evidence>
<gene>
    <name evidence="1" type="ORF">S06H3_22246</name>
</gene>
<organism evidence="1">
    <name type="scientific">marine sediment metagenome</name>
    <dbReference type="NCBI Taxonomy" id="412755"/>
    <lineage>
        <taxon>unclassified sequences</taxon>
        <taxon>metagenomes</taxon>
        <taxon>ecological metagenomes</taxon>
    </lineage>
</organism>
<name>X1L1M1_9ZZZZ</name>
<sequence>MCLAKVYEVTEDGDPIIEDIAYMLIDGNRVEIETLFGERKVFQGKVRQVDFVKSRVELEKE</sequence>
<evidence type="ECO:0008006" key="2">
    <source>
        <dbReference type="Google" id="ProtNLM"/>
    </source>
</evidence>
<accession>X1L1M1</accession>
<comment type="caution">
    <text evidence="1">The sequence shown here is derived from an EMBL/GenBank/DDBJ whole genome shotgun (WGS) entry which is preliminary data.</text>
</comment>
<proteinExistence type="predicted"/>
<dbReference type="InterPro" id="IPR019300">
    <property type="entry name" value="CooT"/>
</dbReference>
<reference evidence="1" key="1">
    <citation type="journal article" date="2014" name="Front. Microbiol.">
        <title>High frequency of phylogenetically diverse reductive dehalogenase-homologous genes in deep subseafloor sedimentary metagenomes.</title>
        <authorList>
            <person name="Kawai M."/>
            <person name="Futagami T."/>
            <person name="Toyoda A."/>
            <person name="Takaki Y."/>
            <person name="Nishi S."/>
            <person name="Hori S."/>
            <person name="Arai W."/>
            <person name="Tsubouchi T."/>
            <person name="Morono Y."/>
            <person name="Uchiyama I."/>
            <person name="Ito T."/>
            <person name="Fujiyama A."/>
            <person name="Inagaki F."/>
            <person name="Takami H."/>
        </authorList>
    </citation>
    <scope>NUCLEOTIDE SEQUENCE</scope>
    <source>
        <strain evidence="1">Expedition CK06-06</strain>
    </source>
</reference>
<dbReference type="AlphaFoldDB" id="X1L1M1"/>
<protein>
    <recommendedName>
        <fullName evidence="2">RNA-binding protein</fullName>
    </recommendedName>
</protein>
<dbReference type="EMBL" id="BARV01011847">
    <property type="protein sequence ID" value="GAI12858.1"/>
    <property type="molecule type" value="Genomic_DNA"/>
</dbReference>
<dbReference type="Pfam" id="PF10133">
    <property type="entry name" value="CooT"/>
    <property type="match status" value="1"/>
</dbReference>